<sequence length="230" mass="24756">MTTFIKRGIIVSCQALIGEPLHGGDAMVKMAKAAQLGGAVGIRTNGSEDIAAIKREVPLPLIGLIKRNIPGSDVFITPTLEEVQAVVKAGADIVAMDVTDRENRLEIVRELLEYVHQAGKLAMADVSTYEEGVQAEQMGFDYVSTTLSGYTSYSIQGDGPDIELVKKLSAFLRVPVFMEGKVWRPEEALAALQAGAQNVVVGSAITRPQLITESYTSAVEQWLADHVISN</sequence>
<evidence type="ECO:0000256" key="4">
    <source>
        <dbReference type="ARBA" id="ARBA00007439"/>
    </source>
</evidence>
<dbReference type="GO" id="GO:0047465">
    <property type="term" value="F:N-acylglucosamine-6-phosphate 2-epimerase activity"/>
    <property type="evidence" value="ECO:0007669"/>
    <property type="project" value="UniProtKB-EC"/>
</dbReference>
<dbReference type="HAMAP" id="MF_01235">
    <property type="entry name" value="ManNAc6P_epimer"/>
    <property type="match status" value="1"/>
</dbReference>
<dbReference type="EMBL" id="WJXB01000003">
    <property type="protein sequence ID" value="MRN53263.1"/>
    <property type="molecule type" value="Genomic_DNA"/>
</dbReference>
<dbReference type="EC" id="5.1.3.9" evidence="7"/>
<dbReference type="InterPro" id="IPR007260">
    <property type="entry name" value="NanE"/>
</dbReference>
<organism evidence="8 9">
    <name type="scientific">Paenibacillus monticola</name>
    <dbReference type="NCBI Taxonomy" id="2666075"/>
    <lineage>
        <taxon>Bacteria</taxon>
        <taxon>Bacillati</taxon>
        <taxon>Bacillota</taxon>
        <taxon>Bacilli</taxon>
        <taxon>Bacillales</taxon>
        <taxon>Paenibacillaceae</taxon>
        <taxon>Paenibacillus</taxon>
    </lineage>
</organism>
<dbReference type="AlphaFoldDB" id="A0A7X2H4F4"/>
<evidence type="ECO:0000256" key="2">
    <source>
        <dbReference type="ARBA" id="ARBA00002147"/>
    </source>
</evidence>
<keyword evidence="5 7" id="KW-0413">Isomerase</keyword>
<dbReference type="Gene3D" id="3.20.20.70">
    <property type="entry name" value="Aldolase class I"/>
    <property type="match status" value="1"/>
</dbReference>
<keyword evidence="9" id="KW-1185">Reference proteome</keyword>
<evidence type="ECO:0000256" key="7">
    <source>
        <dbReference type="HAMAP-Rule" id="MF_01235"/>
    </source>
</evidence>
<comment type="pathway">
    <text evidence="3 7">Amino-sugar metabolism; N-acetylneuraminate degradation; D-fructose 6-phosphate from N-acetylneuraminate: step 3/5.</text>
</comment>
<dbReference type="NCBIfam" id="NF002231">
    <property type="entry name" value="PRK01130.1"/>
    <property type="match status" value="1"/>
</dbReference>
<keyword evidence="6 7" id="KW-0119">Carbohydrate metabolism</keyword>
<dbReference type="GO" id="GO:0019262">
    <property type="term" value="P:N-acetylneuraminate catabolic process"/>
    <property type="evidence" value="ECO:0007669"/>
    <property type="project" value="UniProtKB-UniRule"/>
</dbReference>
<dbReference type="CDD" id="cd04729">
    <property type="entry name" value="NanE"/>
    <property type="match status" value="1"/>
</dbReference>
<dbReference type="UniPathway" id="UPA00629">
    <property type="reaction ID" value="UER00682"/>
</dbReference>
<evidence type="ECO:0000256" key="1">
    <source>
        <dbReference type="ARBA" id="ARBA00000056"/>
    </source>
</evidence>
<evidence type="ECO:0000256" key="5">
    <source>
        <dbReference type="ARBA" id="ARBA00023235"/>
    </source>
</evidence>
<dbReference type="InterPro" id="IPR013785">
    <property type="entry name" value="Aldolase_TIM"/>
</dbReference>
<evidence type="ECO:0000313" key="9">
    <source>
        <dbReference type="Proteomes" id="UP000463051"/>
    </source>
</evidence>
<evidence type="ECO:0000256" key="3">
    <source>
        <dbReference type="ARBA" id="ARBA00005081"/>
    </source>
</evidence>
<proteinExistence type="inferred from homology"/>
<dbReference type="PANTHER" id="PTHR36204">
    <property type="entry name" value="N-ACETYLMANNOSAMINE-6-PHOSPHATE 2-EPIMERASE-RELATED"/>
    <property type="match status" value="1"/>
</dbReference>
<gene>
    <name evidence="7" type="primary">nanE</name>
    <name evidence="8" type="ORF">GJB61_09690</name>
</gene>
<reference evidence="8 9" key="1">
    <citation type="submission" date="2019-11" db="EMBL/GenBank/DDBJ databases">
        <title>Paenibacillus monticola sp. nov., a novel PGPR strain isolated from mountain sample in China.</title>
        <authorList>
            <person name="Zhao Q."/>
            <person name="Li H.-P."/>
            <person name="Zhang J.-L."/>
        </authorList>
    </citation>
    <scope>NUCLEOTIDE SEQUENCE [LARGE SCALE GENOMIC DNA]</scope>
    <source>
        <strain evidence="8 9">LC-T2</strain>
    </source>
</reference>
<name>A0A7X2H4F4_9BACL</name>
<comment type="catalytic activity">
    <reaction evidence="1 7">
        <text>an N-acyl-D-glucosamine 6-phosphate = an N-acyl-D-mannosamine 6-phosphate</text>
        <dbReference type="Rhea" id="RHEA:23932"/>
        <dbReference type="ChEBI" id="CHEBI:57599"/>
        <dbReference type="ChEBI" id="CHEBI:57666"/>
        <dbReference type="EC" id="5.1.3.9"/>
    </reaction>
</comment>
<comment type="function">
    <text evidence="2 7">Converts N-acetylmannosamine-6-phosphate (ManNAc-6-P) to N-acetylglucosamine-6-phosphate (GlcNAc-6-P).</text>
</comment>
<dbReference type="GO" id="GO:0005829">
    <property type="term" value="C:cytosol"/>
    <property type="evidence" value="ECO:0007669"/>
    <property type="project" value="TreeGrafter"/>
</dbReference>
<evidence type="ECO:0000256" key="6">
    <source>
        <dbReference type="ARBA" id="ARBA00023277"/>
    </source>
</evidence>
<evidence type="ECO:0000313" key="8">
    <source>
        <dbReference type="EMBL" id="MRN53263.1"/>
    </source>
</evidence>
<dbReference type="GO" id="GO:0005975">
    <property type="term" value="P:carbohydrate metabolic process"/>
    <property type="evidence" value="ECO:0007669"/>
    <property type="project" value="UniProtKB-UniRule"/>
</dbReference>
<dbReference type="PANTHER" id="PTHR36204:SF1">
    <property type="entry name" value="N-ACETYLMANNOSAMINE-6-PHOSPHATE 2-EPIMERASE-RELATED"/>
    <property type="match status" value="1"/>
</dbReference>
<dbReference type="GO" id="GO:0006053">
    <property type="term" value="P:N-acetylmannosamine catabolic process"/>
    <property type="evidence" value="ECO:0007669"/>
    <property type="project" value="TreeGrafter"/>
</dbReference>
<dbReference type="Pfam" id="PF04131">
    <property type="entry name" value="NanE"/>
    <property type="match status" value="1"/>
</dbReference>
<dbReference type="FunFam" id="3.20.20.70:FF:000035">
    <property type="entry name" value="Putative N-acetylmannosamine-6-phosphate 2-epimerase"/>
    <property type="match status" value="1"/>
</dbReference>
<dbReference type="SUPFAM" id="SSF51366">
    <property type="entry name" value="Ribulose-phoshate binding barrel"/>
    <property type="match status" value="1"/>
</dbReference>
<dbReference type="Proteomes" id="UP000463051">
    <property type="component" value="Unassembled WGS sequence"/>
</dbReference>
<dbReference type="RefSeq" id="WP_154118308.1">
    <property type="nucleotide sequence ID" value="NZ_WJXB01000003.1"/>
</dbReference>
<protein>
    <recommendedName>
        <fullName evidence="7">Putative N-acetylmannosamine-6-phosphate 2-epimerase</fullName>
        <ecNumber evidence="7">5.1.3.9</ecNumber>
    </recommendedName>
    <alternativeName>
        <fullName evidence="7">ManNAc-6-P epimerase</fullName>
    </alternativeName>
</protein>
<comment type="caution">
    <text evidence="8">The sequence shown here is derived from an EMBL/GenBank/DDBJ whole genome shotgun (WGS) entry which is preliminary data.</text>
</comment>
<comment type="similarity">
    <text evidence="4 7">Belongs to the NanE family.</text>
</comment>
<dbReference type="InterPro" id="IPR011060">
    <property type="entry name" value="RibuloseP-bd_barrel"/>
</dbReference>
<accession>A0A7X2H4F4</accession>